<dbReference type="CDD" id="cd05324">
    <property type="entry name" value="carb_red_PTCR-like_SDR_c"/>
    <property type="match status" value="1"/>
</dbReference>
<comment type="similarity">
    <text evidence="1">Belongs to the short-chain dehydrogenases/reductases (SDR) family.</text>
</comment>
<dbReference type="AlphaFoldDB" id="A0A146LQI2"/>
<keyword evidence="3" id="KW-0560">Oxidoreductase</keyword>
<protein>
    <recommendedName>
        <fullName evidence="4">carbonyl reductase (NADPH)</fullName>
        <ecNumber evidence="4">1.1.1.184</ecNumber>
    </recommendedName>
</protein>
<evidence type="ECO:0000313" key="5">
    <source>
        <dbReference type="EMBL" id="JAQ09435.1"/>
    </source>
</evidence>
<accession>A0A146LQI2</accession>
<keyword evidence="2" id="KW-0521">NADP</keyword>
<dbReference type="InterPro" id="IPR036291">
    <property type="entry name" value="NAD(P)-bd_dom_sf"/>
</dbReference>
<gene>
    <name evidence="5" type="primary">Cbr3_0</name>
    <name evidence="5" type="ORF">g.59549</name>
</gene>
<dbReference type="GO" id="GO:0004090">
    <property type="term" value="F:carbonyl reductase (NADPH) activity"/>
    <property type="evidence" value="ECO:0007669"/>
    <property type="project" value="UniProtKB-EC"/>
</dbReference>
<dbReference type="InterPro" id="IPR045313">
    <property type="entry name" value="CBR1-like"/>
</dbReference>
<evidence type="ECO:0000256" key="3">
    <source>
        <dbReference type="ARBA" id="ARBA00023002"/>
    </source>
</evidence>
<dbReference type="EMBL" id="GDHC01009194">
    <property type="protein sequence ID" value="JAQ09435.1"/>
    <property type="molecule type" value="Transcribed_RNA"/>
</dbReference>
<dbReference type="PRINTS" id="PR00081">
    <property type="entry name" value="GDHRDH"/>
</dbReference>
<dbReference type="PANTHER" id="PTHR43963">
    <property type="entry name" value="CARBONYL REDUCTASE 1-RELATED"/>
    <property type="match status" value="1"/>
</dbReference>
<dbReference type="Gene3D" id="3.40.50.720">
    <property type="entry name" value="NAD(P)-binding Rossmann-like Domain"/>
    <property type="match status" value="1"/>
</dbReference>
<evidence type="ECO:0000256" key="4">
    <source>
        <dbReference type="ARBA" id="ARBA00026118"/>
    </source>
</evidence>
<organism evidence="5">
    <name type="scientific">Lygus hesperus</name>
    <name type="common">Western plant bug</name>
    <dbReference type="NCBI Taxonomy" id="30085"/>
    <lineage>
        <taxon>Eukaryota</taxon>
        <taxon>Metazoa</taxon>
        <taxon>Ecdysozoa</taxon>
        <taxon>Arthropoda</taxon>
        <taxon>Hexapoda</taxon>
        <taxon>Insecta</taxon>
        <taxon>Pterygota</taxon>
        <taxon>Neoptera</taxon>
        <taxon>Paraneoptera</taxon>
        <taxon>Hemiptera</taxon>
        <taxon>Heteroptera</taxon>
        <taxon>Panheteroptera</taxon>
        <taxon>Cimicomorpha</taxon>
        <taxon>Miridae</taxon>
        <taxon>Mirini</taxon>
        <taxon>Lygus</taxon>
    </lineage>
</organism>
<dbReference type="SUPFAM" id="SSF51735">
    <property type="entry name" value="NAD(P)-binding Rossmann-fold domains"/>
    <property type="match status" value="1"/>
</dbReference>
<evidence type="ECO:0000256" key="2">
    <source>
        <dbReference type="ARBA" id="ARBA00022857"/>
    </source>
</evidence>
<sequence length="291" mass="32421">MSNRVAVVTGSNKGIGLEIVKNLCSKFDGTVILTARDERRGQDAVKKLNQENLHPVFHQLDVDNVESINSLASFIKTKYGGLDILVNNAGIVFQKDAKESFGVQAELTLKTNYFSLKKVCDTLYPLLRPHARVVTLTSLAGHSHMIPDVDLRKKFCDPNLTEEALDALMLEFIDAANDGSYLEKGWHGHPYFVSKVGASALSRIHHQKFLKDPREDIVINHVHPGWVDTDLTNHEGPLTVVEGAVAPTYAALLPENCQSPKGDMIWFNKEICDWVNGPILWCHSSDRVLKK</sequence>
<dbReference type="Pfam" id="PF00106">
    <property type="entry name" value="adh_short"/>
    <property type="match status" value="1"/>
</dbReference>
<dbReference type="EC" id="1.1.1.184" evidence="4"/>
<proteinExistence type="inferred from homology"/>
<evidence type="ECO:0000256" key="1">
    <source>
        <dbReference type="ARBA" id="ARBA00006484"/>
    </source>
</evidence>
<reference evidence="5" key="1">
    <citation type="journal article" date="2016" name="Gigascience">
        <title>De novo construction of an expanded transcriptome assembly for the western tarnished plant bug, Lygus hesperus.</title>
        <authorList>
            <person name="Tassone E.E."/>
            <person name="Geib S.M."/>
            <person name="Hall B."/>
            <person name="Fabrick J.A."/>
            <person name="Brent C.S."/>
            <person name="Hull J.J."/>
        </authorList>
    </citation>
    <scope>NUCLEOTIDE SEQUENCE</scope>
</reference>
<dbReference type="InterPro" id="IPR002347">
    <property type="entry name" value="SDR_fam"/>
</dbReference>
<dbReference type="PANTHER" id="PTHR43963:SF4">
    <property type="entry name" value="CARBONYL REDUCTASE (NADPH)"/>
    <property type="match status" value="1"/>
</dbReference>
<name>A0A146LQI2_LYGHE</name>